<keyword evidence="1" id="KW-0812">Transmembrane</keyword>
<evidence type="ECO:0000313" key="2">
    <source>
        <dbReference type="EMBL" id="KAK0379918.1"/>
    </source>
</evidence>
<feature type="transmembrane region" description="Helical" evidence="1">
    <location>
        <begin position="37"/>
        <end position="58"/>
    </location>
</feature>
<evidence type="ECO:0000313" key="3">
    <source>
        <dbReference type="Proteomes" id="UP001169217"/>
    </source>
</evidence>
<keyword evidence="1" id="KW-0472">Membrane</keyword>
<organism evidence="2 3">
    <name type="scientific">Colletotrichum limetticola</name>
    <dbReference type="NCBI Taxonomy" id="1209924"/>
    <lineage>
        <taxon>Eukaryota</taxon>
        <taxon>Fungi</taxon>
        <taxon>Dikarya</taxon>
        <taxon>Ascomycota</taxon>
        <taxon>Pezizomycotina</taxon>
        <taxon>Sordariomycetes</taxon>
        <taxon>Hypocreomycetidae</taxon>
        <taxon>Glomerellales</taxon>
        <taxon>Glomerellaceae</taxon>
        <taxon>Colletotrichum</taxon>
        <taxon>Colletotrichum acutatum species complex</taxon>
    </lineage>
</organism>
<comment type="caution">
    <text evidence="2">The sequence shown here is derived from an EMBL/GenBank/DDBJ whole genome shotgun (WGS) entry which is preliminary data.</text>
</comment>
<proteinExistence type="predicted"/>
<keyword evidence="1" id="KW-1133">Transmembrane helix</keyword>
<dbReference type="Proteomes" id="UP001169217">
    <property type="component" value="Unassembled WGS sequence"/>
</dbReference>
<name>A0ABQ9Q7U4_9PEZI</name>
<dbReference type="EMBL" id="JARUPT010000052">
    <property type="protein sequence ID" value="KAK0379918.1"/>
    <property type="molecule type" value="Genomic_DNA"/>
</dbReference>
<reference evidence="2" key="1">
    <citation type="submission" date="2023-04" db="EMBL/GenBank/DDBJ databases">
        <title>Colletotrichum limetticola genome sequence.</title>
        <authorList>
            <person name="Baroncelli R."/>
        </authorList>
    </citation>
    <scope>NUCLEOTIDE SEQUENCE</scope>
    <source>
        <strain evidence="2">KLA-Anderson</strain>
    </source>
</reference>
<sequence>MDGQDVGDLRVEIFSFGLALVGNVFSPPSSVLSSPSLGGGLVVFVSSLLVLGEPLAFLEGAHRRRPPNCVPKSQLLGGPTFTASVDVARQSSSATALMLVVGGKARA</sequence>
<keyword evidence="3" id="KW-1185">Reference proteome</keyword>
<accession>A0ABQ9Q7U4</accession>
<protein>
    <submittedName>
        <fullName evidence="2">Uncharacterized protein</fullName>
    </submittedName>
</protein>
<gene>
    <name evidence="2" type="ORF">CLIM01_02711</name>
</gene>
<evidence type="ECO:0000256" key="1">
    <source>
        <dbReference type="SAM" id="Phobius"/>
    </source>
</evidence>